<dbReference type="InterPro" id="IPR001789">
    <property type="entry name" value="Sig_transdc_resp-reg_receiver"/>
</dbReference>
<dbReference type="PANTHER" id="PTHR44591">
    <property type="entry name" value="STRESS RESPONSE REGULATOR PROTEIN 1"/>
    <property type="match status" value="1"/>
</dbReference>
<dbReference type="InterPro" id="IPR050595">
    <property type="entry name" value="Bact_response_regulator"/>
</dbReference>
<dbReference type="PANTHER" id="PTHR44591:SF21">
    <property type="entry name" value="TWO-COMPONENT RESPONSE REGULATOR"/>
    <property type="match status" value="1"/>
</dbReference>
<dbReference type="PROSITE" id="PS50110">
    <property type="entry name" value="RESPONSE_REGULATORY"/>
    <property type="match status" value="1"/>
</dbReference>
<dbReference type="EMBL" id="BMGG01000003">
    <property type="protein sequence ID" value="GGC63296.1"/>
    <property type="molecule type" value="Genomic_DNA"/>
</dbReference>
<evidence type="ECO:0000313" key="4">
    <source>
        <dbReference type="EMBL" id="GGC63296.1"/>
    </source>
</evidence>
<evidence type="ECO:0000256" key="2">
    <source>
        <dbReference type="PROSITE-ProRule" id="PRU00169"/>
    </source>
</evidence>
<evidence type="ECO:0000313" key="5">
    <source>
        <dbReference type="Proteomes" id="UP000637002"/>
    </source>
</evidence>
<comment type="caution">
    <text evidence="4">The sequence shown here is derived from an EMBL/GenBank/DDBJ whole genome shotgun (WGS) entry which is preliminary data.</text>
</comment>
<feature type="domain" description="Response regulatory" evidence="3">
    <location>
        <begin position="14"/>
        <end position="125"/>
    </location>
</feature>
<evidence type="ECO:0000259" key="3">
    <source>
        <dbReference type="PROSITE" id="PS50110"/>
    </source>
</evidence>
<keyword evidence="1 2" id="KW-0597">Phosphoprotein</keyword>
<dbReference type="InterPro" id="IPR011006">
    <property type="entry name" value="CheY-like_superfamily"/>
</dbReference>
<dbReference type="AlphaFoldDB" id="A0A916U8F2"/>
<keyword evidence="5" id="KW-1185">Reference proteome</keyword>
<sequence>MTETAKGRDDAFLTILVVEDEWLVRDMVARELSDVGYRVLQSETADEAMILLAQHHVDLLLTDIRLPGELDGWDLAERARLRRPDMQIIYATAYSTERPRPVPRSVVIQKPYRLPEIVAAVSKQLRA</sequence>
<accession>A0A916U8F2</accession>
<dbReference type="Pfam" id="PF00072">
    <property type="entry name" value="Response_reg"/>
    <property type="match status" value="1"/>
</dbReference>
<dbReference type="SMART" id="SM00448">
    <property type="entry name" value="REC"/>
    <property type="match status" value="1"/>
</dbReference>
<proteinExistence type="predicted"/>
<dbReference type="RefSeq" id="WP_188609213.1">
    <property type="nucleotide sequence ID" value="NZ_BMGG01000003.1"/>
</dbReference>
<dbReference type="Gene3D" id="3.40.50.2300">
    <property type="match status" value="1"/>
</dbReference>
<dbReference type="GO" id="GO:0000160">
    <property type="term" value="P:phosphorelay signal transduction system"/>
    <property type="evidence" value="ECO:0007669"/>
    <property type="project" value="InterPro"/>
</dbReference>
<name>A0A916U8F2_9HYPH</name>
<evidence type="ECO:0000256" key="1">
    <source>
        <dbReference type="ARBA" id="ARBA00022553"/>
    </source>
</evidence>
<reference evidence="4" key="1">
    <citation type="journal article" date="2014" name="Int. J. Syst. Evol. Microbiol.">
        <title>Complete genome sequence of Corynebacterium casei LMG S-19264T (=DSM 44701T), isolated from a smear-ripened cheese.</title>
        <authorList>
            <consortium name="US DOE Joint Genome Institute (JGI-PGF)"/>
            <person name="Walter F."/>
            <person name="Albersmeier A."/>
            <person name="Kalinowski J."/>
            <person name="Ruckert C."/>
        </authorList>
    </citation>
    <scope>NUCLEOTIDE SEQUENCE</scope>
    <source>
        <strain evidence="4">CGMCC 1.12919</strain>
    </source>
</reference>
<protein>
    <recommendedName>
        <fullName evidence="3">Response regulatory domain-containing protein</fullName>
    </recommendedName>
</protein>
<feature type="modified residue" description="4-aspartylphosphate" evidence="2">
    <location>
        <position position="63"/>
    </location>
</feature>
<reference evidence="4" key="2">
    <citation type="submission" date="2020-09" db="EMBL/GenBank/DDBJ databases">
        <authorList>
            <person name="Sun Q."/>
            <person name="Zhou Y."/>
        </authorList>
    </citation>
    <scope>NUCLEOTIDE SEQUENCE</scope>
    <source>
        <strain evidence="4">CGMCC 1.12919</strain>
    </source>
</reference>
<dbReference type="Proteomes" id="UP000637002">
    <property type="component" value="Unassembled WGS sequence"/>
</dbReference>
<gene>
    <name evidence="4" type="ORF">GCM10010994_22390</name>
</gene>
<dbReference type="SUPFAM" id="SSF52172">
    <property type="entry name" value="CheY-like"/>
    <property type="match status" value="1"/>
</dbReference>
<organism evidence="4 5">
    <name type="scientific">Chelatococcus reniformis</name>
    <dbReference type="NCBI Taxonomy" id="1494448"/>
    <lineage>
        <taxon>Bacteria</taxon>
        <taxon>Pseudomonadati</taxon>
        <taxon>Pseudomonadota</taxon>
        <taxon>Alphaproteobacteria</taxon>
        <taxon>Hyphomicrobiales</taxon>
        <taxon>Chelatococcaceae</taxon>
        <taxon>Chelatococcus</taxon>
    </lineage>
</organism>